<evidence type="ECO:0000259" key="6">
    <source>
        <dbReference type="Pfam" id="PF05199"/>
    </source>
</evidence>
<reference evidence="8" key="1">
    <citation type="journal article" date="2019" name="Int. J. Syst. Evol. Microbiol.">
        <title>The Global Catalogue of Microorganisms (GCM) 10K type strain sequencing project: providing services to taxonomists for standard genome sequencing and annotation.</title>
        <authorList>
            <consortium name="The Broad Institute Genomics Platform"/>
            <consortium name="The Broad Institute Genome Sequencing Center for Infectious Disease"/>
            <person name="Wu L."/>
            <person name="Ma J."/>
        </authorList>
    </citation>
    <scope>NUCLEOTIDE SEQUENCE [LARGE SCALE GENOMIC DNA]</scope>
    <source>
        <strain evidence="8">JCM 4087</strain>
    </source>
</reference>
<proteinExistence type="inferred from homology"/>
<keyword evidence="4" id="KW-0274">FAD</keyword>
<dbReference type="RefSeq" id="WP_263339927.1">
    <property type="nucleotide sequence ID" value="NZ_JAGSYH010000005.1"/>
</dbReference>
<evidence type="ECO:0000256" key="2">
    <source>
        <dbReference type="ARBA" id="ARBA00010790"/>
    </source>
</evidence>
<sequence length="558" mass="61688">MIEESLSDNKVWELCIVGSGPVGMATALECEKLGQDVLLLEAGDASFDPSAASDSHAEIVDPDRHAPMEIAVCRALGGTSWTWGGRCVAYDDVDLMPREFVPNAPWPISHGEIRPWYQPATDYLFCGGDRFEIPLGRKLSGGLTLDWVERWARESRVILLHRERLLASKRIHISLKSVVTQINLGPRNSVGERPLQSLTVKTPNGDATVRARRVILAMGGVETTRLLLHTQQQWPELGGGIDGPLGRYYMGHISGKIASILFNDSKTVTDLDFKLDSTGAYIRRRFMLTAETQIQHRVLNTAFWPDNPAFYDPSHKSGVLSSVFLALAFPPTGRRLLSEAIRLAHTGPRPYRLGAHLRNAILGAPRGAVDIYRILRDRFIRKPKKPGFLVPNAGRKYALHYHAEQVPDPESRISLSSERDSFGLQRAQIDLRFTEQDVQSVLDSHALLDQALQSSGIGRLEYFYEGQDLRKKVWAQAADGFHQVGSTRMGTDPAQSVVDPDLKVHGVDNLYVASSSVFPTSGQANSTLLAVAFGLRLVHHLHNSTHELSTADHASQPA</sequence>
<name>A0ABW1EHQ2_9BACT</name>
<dbReference type="PANTHER" id="PTHR42784">
    <property type="entry name" value="PYRANOSE 2-OXIDASE"/>
    <property type="match status" value="1"/>
</dbReference>
<dbReference type="Gene3D" id="3.50.50.60">
    <property type="entry name" value="FAD/NAD(P)-binding domain"/>
    <property type="match status" value="2"/>
</dbReference>
<comment type="similarity">
    <text evidence="2">Belongs to the GMC oxidoreductase family.</text>
</comment>
<evidence type="ECO:0000256" key="1">
    <source>
        <dbReference type="ARBA" id="ARBA00001974"/>
    </source>
</evidence>
<comment type="cofactor">
    <cofactor evidence="1">
        <name>FAD</name>
        <dbReference type="ChEBI" id="CHEBI:57692"/>
    </cofactor>
</comment>
<comment type="caution">
    <text evidence="7">The sequence shown here is derived from an EMBL/GenBank/DDBJ whole genome shotgun (WGS) entry which is preliminary data.</text>
</comment>
<organism evidence="7 8">
    <name type="scientific">Acidicapsa dinghuensis</name>
    <dbReference type="NCBI Taxonomy" id="2218256"/>
    <lineage>
        <taxon>Bacteria</taxon>
        <taxon>Pseudomonadati</taxon>
        <taxon>Acidobacteriota</taxon>
        <taxon>Terriglobia</taxon>
        <taxon>Terriglobales</taxon>
        <taxon>Acidobacteriaceae</taxon>
        <taxon>Acidicapsa</taxon>
    </lineage>
</organism>
<dbReference type="InterPro" id="IPR051473">
    <property type="entry name" value="P2Ox-like"/>
</dbReference>
<dbReference type="EMBL" id="JBHSPH010000005">
    <property type="protein sequence ID" value="MFC5863705.1"/>
    <property type="molecule type" value="Genomic_DNA"/>
</dbReference>
<keyword evidence="8" id="KW-1185">Reference proteome</keyword>
<feature type="domain" description="Glucose-methanol-choline oxidoreductase C-terminal" evidence="6">
    <location>
        <begin position="407"/>
        <end position="534"/>
    </location>
</feature>
<dbReference type="Proteomes" id="UP001596091">
    <property type="component" value="Unassembled WGS sequence"/>
</dbReference>
<dbReference type="PANTHER" id="PTHR42784:SF1">
    <property type="entry name" value="PYRANOSE 2-OXIDASE"/>
    <property type="match status" value="1"/>
</dbReference>
<dbReference type="Pfam" id="PF05199">
    <property type="entry name" value="GMC_oxred_C"/>
    <property type="match status" value="1"/>
</dbReference>
<gene>
    <name evidence="7" type="ORF">ACFPT7_15465</name>
</gene>
<dbReference type="InterPro" id="IPR036188">
    <property type="entry name" value="FAD/NAD-bd_sf"/>
</dbReference>
<evidence type="ECO:0000313" key="7">
    <source>
        <dbReference type="EMBL" id="MFC5863705.1"/>
    </source>
</evidence>
<evidence type="ECO:0000256" key="5">
    <source>
        <dbReference type="ARBA" id="ARBA00023002"/>
    </source>
</evidence>
<keyword evidence="3" id="KW-0285">Flavoprotein</keyword>
<accession>A0ABW1EHQ2</accession>
<dbReference type="InterPro" id="IPR007867">
    <property type="entry name" value="GMC_OxRtase_C"/>
</dbReference>
<evidence type="ECO:0000256" key="4">
    <source>
        <dbReference type="ARBA" id="ARBA00022827"/>
    </source>
</evidence>
<keyword evidence="5" id="KW-0560">Oxidoreductase</keyword>
<protein>
    <submittedName>
        <fullName evidence="7">GMC oxidoreductase</fullName>
    </submittedName>
</protein>
<evidence type="ECO:0000256" key="3">
    <source>
        <dbReference type="ARBA" id="ARBA00022630"/>
    </source>
</evidence>
<evidence type="ECO:0000313" key="8">
    <source>
        <dbReference type="Proteomes" id="UP001596091"/>
    </source>
</evidence>
<dbReference type="SUPFAM" id="SSF51905">
    <property type="entry name" value="FAD/NAD(P)-binding domain"/>
    <property type="match status" value="1"/>
</dbReference>